<accession>A0A402AM98</accession>
<dbReference type="EMBL" id="BIFS01000001">
    <property type="protein sequence ID" value="GCE20120.1"/>
    <property type="molecule type" value="Genomic_DNA"/>
</dbReference>
<reference evidence="2" key="1">
    <citation type="submission" date="2018-12" db="EMBL/GenBank/DDBJ databases">
        <title>Tengunoibacter tsumagoiensis gen. nov., sp. nov., Dictyobacter kobayashii sp. nov., D. alpinus sp. nov., and D. joshuensis sp. nov. and description of Dictyobacteraceae fam. nov. within the order Ktedonobacterales isolated from Tengu-no-mugimeshi.</title>
        <authorList>
            <person name="Wang C.M."/>
            <person name="Zheng Y."/>
            <person name="Sakai Y."/>
            <person name="Toyoda A."/>
            <person name="Minakuchi Y."/>
            <person name="Abe K."/>
            <person name="Yokota A."/>
            <person name="Yabe S."/>
        </authorList>
    </citation>
    <scope>NUCLEOTIDE SEQUENCE [LARGE SCALE GENOMIC DNA]</scope>
    <source>
        <strain evidence="2">Uno11</strain>
    </source>
</reference>
<evidence type="ECO:0000313" key="1">
    <source>
        <dbReference type="EMBL" id="GCE20120.1"/>
    </source>
</evidence>
<comment type="caution">
    <text evidence="1">The sequence shown here is derived from an EMBL/GenBank/DDBJ whole genome shotgun (WGS) entry which is preliminary data.</text>
</comment>
<dbReference type="Proteomes" id="UP000287188">
    <property type="component" value="Unassembled WGS sequence"/>
</dbReference>
<dbReference type="RefSeq" id="WP_126551846.1">
    <property type="nucleotide sequence ID" value="NZ_BIFS01000001.1"/>
</dbReference>
<gene>
    <name evidence="1" type="ORF">KDK_39200</name>
</gene>
<protein>
    <submittedName>
        <fullName evidence="1">Uncharacterized protein</fullName>
    </submittedName>
</protein>
<sequence>MVDTPFRHRVLLGWINDISTIARKGKRWPIIDLDEQTLRDYRELFPILKQWGFDTVAIWGLFISHSWEPDIEHSISEERKRAIHKLLEMAHAQGIRVLGGLGLYSWGFEEIIRVHPEVARDEGRFCWGSFVANNGVAMCYNTEHSKVWQRKVIDFMGEFPLMALRYSPPIRGDVLVSTAKRWERWSTMRP</sequence>
<dbReference type="InterPro" id="IPR017853">
    <property type="entry name" value="GH"/>
</dbReference>
<dbReference type="SUPFAM" id="SSF51445">
    <property type="entry name" value="(Trans)glycosidases"/>
    <property type="match status" value="1"/>
</dbReference>
<dbReference type="AlphaFoldDB" id="A0A402AM98"/>
<name>A0A402AM98_9CHLR</name>
<evidence type="ECO:0000313" key="2">
    <source>
        <dbReference type="Proteomes" id="UP000287188"/>
    </source>
</evidence>
<proteinExistence type="predicted"/>
<keyword evidence="2" id="KW-1185">Reference proteome</keyword>
<organism evidence="1 2">
    <name type="scientific">Dictyobacter kobayashii</name>
    <dbReference type="NCBI Taxonomy" id="2014872"/>
    <lineage>
        <taxon>Bacteria</taxon>
        <taxon>Bacillati</taxon>
        <taxon>Chloroflexota</taxon>
        <taxon>Ktedonobacteria</taxon>
        <taxon>Ktedonobacterales</taxon>
        <taxon>Dictyobacteraceae</taxon>
        <taxon>Dictyobacter</taxon>
    </lineage>
</organism>